<feature type="domain" description="Glycosyltransferase subfamily 4-like N-terminal" evidence="3">
    <location>
        <begin position="18"/>
        <end position="173"/>
    </location>
</feature>
<reference evidence="4 5" key="1">
    <citation type="submission" date="2017-02" db="EMBL/GenBank/DDBJ databases">
        <title>The new phylogeny of genus Mycobacterium.</title>
        <authorList>
            <person name="Tortoli E."/>
            <person name="Trovato A."/>
            <person name="Cirillo D.M."/>
        </authorList>
    </citation>
    <scope>NUCLEOTIDE SEQUENCE [LARGE SCALE GENOMIC DNA]</scope>
    <source>
        <strain evidence="4 5">DSM 45578</strain>
    </source>
</reference>
<dbReference type="OrthoDB" id="9792269at2"/>
<dbReference type="SUPFAM" id="SSF53756">
    <property type="entry name" value="UDP-Glycosyltransferase/glycogen phosphorylase"/>
    <property type="match status" value="1"/>
</dbReference>
<dbReference type="Pfam" id="PF13692">
    <property type="entry name" value="Glyco_trans_1_4"/>
    <property type="match status" value="1"/>
</dbReference>
<evidence type="ECO:0000313" key="5">
    <source>
        <dbReference type="Proteomes" id="UP000192366"/>
    </source>
</evidence>
<dbReference type="GO" id="GO:0016757">
    <property type="term" value="F:glycosyltransferase activity"/>
    <property type="evidence" value="ECO:0007669"/>
    <property type="project" value="UniProtKB-KW"/>
</dbReference>
<evidence type="ECO:0000256" key="1">
    <source>
        <dbReference type="ARBA" id="ARBA00022676"/>
    </source>
</evidence>
<keyword evidence="2 4" id="KW-0808">Transferase</keyword>
<dbReference type="EMBL" id="MVHJ01000002">
    <property type="protein sequence ID" value="ORA06656.1"/>
    <property type="molecule type" value="Genomic_DNA"/>
</dbReference>
<proteinExistence type="predicted"/>
<evidence type="ECO:0000313" key="4">
    <source>
        <dbReference type="EMBL" id="ORA06656.1"/>
    </source>
</evidence>
<dbReference type="Pfam" id="PF13579">
    <property type="entry name" value="Glyco_trans_4_4"/>
    <property type="match status" value="1"/>
</dbReference>
<evidence type="ECO:0000259" key="3">
    <source>
        <dbReference type="Pfam" id="PF13579"/>
    </source>
</evidence>
<dbReference type="STRING" id="564198.BST17_03150"/>
<sequence length="365" mass="39558">MPSVAVIGTRGYPSYYSGFETAVRKLVPFLADAGWDVTVYGRPGSTRPDDPTRDPRIVSRLTRGLETKSASTLSYGFTATVDSARRRPDVALVMNVANGYYLPLLKARGIPTLVNVDGLEWERAKWGSLAKRVFRTGASCTAKWADNLIFDARAIEDYWRRTFGVNGVFIPYGGDPLPTLPVPEGYAHRGYVLMVARFVPENSLAEFFEAVPTIAAKHPVVIVGSSGYGGEWDEAAQRLADTHDSVSWLGHLSDDALLHSLWQHAGVYFHGHSVGGTNPSLVQAMAAGAPILARDTVYTREVLGSGGKFVAPDGPAIAAAALTMMSDPAGLDDVARVNVIRAEQHYSWKQVCGDYEAALRSLLRS</sequence>
<dbReference type="InterPro" id="IPR028098">
    <property type="entry name" value="Glyco_trans_4-like_N"/>
</dbReference>
<name>A0A1W9Z2U1_MYCBA</name>
<keyword evidence="5" id="KW-1185">Reference proteome</keyword>
<keyword evidence="1" id="KW-0328">Glycosyltransferase</keyword>
<comment type="caution">
    <text evidence="4">The sequence shown here is derived from an EMBL/GenBank/DDBJ whole genome shotgun (WGS) entry which is preliminary data.</text>
</comment>
<dbReference type="PANTHER" id="PTHR12526">
    <property type="entry name" value="GLYCOSYLTRANSFERASE"/>
    <property type="match status" value="1"/>
</dbReference>
<dbReference type="AlphaFoldDB" id="A0A1W9Z2U1"/>
<gene>
    <name evidence="4" type="ORF">BST17_03150</name>
</gene>
<evidence type="ECO:0000256" key="2">
    <source>
        <dbReference type="ARBA" id="ARBA00022679"/>
    </source>
</evidence>
<organism evidence="4 5">
    <name type="scientific">Mycolicibacterium bacteremicum</name>
    <name type="common">Mycobacterium bacteremicum</name>
    <dbReference type="NCBI Taxonomy" id="564198"/>
    <lineage>
        <taxon>Bacteria</taxon>
        <taxon>Bacillati</taxon>
        <taxon>Actinomycetota</taxon>
        <taxon>Actinomycetes</taxon>
        <taxon>Mycobacteriales</taxon>
        <taxon>Mycobacteriaceae</taxon>
        <taxon>Mycolicibacterium</taxon>
    </lineage>
</organism>
<protein>
    <submittedName>
        <fullName evidence="4">Glycosyl transferase</fullName>
    </submittedName>
</protein>
<dbReference type="RefSeq" id="WP_083055476.1">
    <property type="nucleotide sequence ID" value="NZ_JACKVM010000008.1"/>
</dbReference>
<dbReference type="PANTHER" id="PTHR12526:SF636">
    <property type="entry name" value="BLL3647 PROTEIN"/>
    <property type="match status" value="1"/>
</dbReference>
<accession>A0A1W9Z2U1</accession>
<dbReference type="Gene3D" id="3.40.50.2000">
    <property type="entry name" value="Glycogen Phosphorylase B"/>
    <property type="match status" value="2"/>
</dbReference>
<dbReference type="Proteomes" id="UP000192366">
    <property type="component" value="Unassembled WGS sequence"/>
</dbReference>